<keyword evidence="1" id="KW-0175">Coiled coil</keyword>
<dbReference type="SMART" id="SM00186">
    <property type="entry name" value="FBG"/>
    <property type="match status" value="1"/>
</dbReference>
<dbReference type="PANTHER" id="PTHR19143">
    <property type="entry name" value="FIBRINOGEN/TENASCIN/ANGIOPOEITIN"/>
    <property type="match status" value="1"/>
</dbReference>
<evidence type="ECO:0000313" key="4">
    <source>
        <dbReference type="EMBL" id="KAK3601022.1"/>
    </source>
</evidence>
<evidence type="ECO:0000256" key="1">
    <source>
        <dbReference type="SAM" id="Coils"/>
    </source>
</evidence>
<feature type="coiled-coil region" evidence="1">
    <location>
        <begin position="47"/>
        <end position="130"/>
    </location>
</feature>
<dbReference type="InterPro" id="IPR036056">
    <property type="entry name" value="Fibrinogen-like_C"/>
</dbReference>
<evidence type="ECO:0000259" key="3">
    <source>
        <dbReference type="PROSITE" id="PS51406"/>
    </source>
</evidence>
<accession>A0AAE0W5C0</accession>
<feature type="signal peptide" evidence="2">
    <location>
        <begin position="1"/>
        <end position="18"/>
    </location>
</feature>
<dbReference type="InterPro" id="IPR014716">
    <property type="entry name" value="Fibrinogen_a/b/g_C_1"/>
</dbReference>
<sequence>MNFHLAVWILLLVTVCGSNSIGSSSTNVDVVPLPNARDETSYRIISNNGLPDLIKQLQNQVQTLQEEQQKDREKILQLQKSVHEFHGDALLGFAETVQMKQHISENRDRIKTLEDESKNVQLEIERINYEQKLALKEHTKYVEYKERAGKRMHQIDKKINKIELYFEIIDETVEEINQNISDINQNITHFLLTQARLENITSENLKDIEQFKKNCTCLTTNQTSGQSSILPSDIIKAANTPLSTSGIYNIPFLTDFGSGEETDLFRSSPRQQEINNVETGSGDTVLSPDTNGGYYGSGSTDQSGKRTHDLLQYFLYEINKRDQIISLLQEKYSNLSDNVEQLSIRVSSIQLGTFLSNLQQSLFNFTQNVLTLDQWRMASSDIINSTLNNQDQIMKITNMISENSNRIADQQWKLSNLETLGDQQFNILRMFVIKLNNSVEDLKEQFQEHEKQQPLNSHADRVHHGQRELATILSRLDDMVLQVIHNENRLGNLEVQILNKTLFDCQKASRDREQDLQIQQHEINLRRNAQTILLLNGMVKKLDQGLYKVHAESRNTSKRIRNLGTDVRDLISFVPAVIKIKQEIEHFKLHLPIDCQEYYHRGYRESGIFIIHPVNFSSSLQVACDFSDNSGWTIIQQRLDGSLDFKRNWTEYKNGFGSVSSTYWLGNEIIHSLTKNRNYSLRIEMIDMSKQHWHAEYKHFYVKSEEEMYTLNIDGYHGNATDAFSYSNSMAFSTYDRDNDASSTHCGFYYEVGWWYKHCQSCNLNGRYKLGLVWFNSNWNDWIELRTSVMKIKPHQF</sequence>
<dbReference type="Proteomes" id="UP001195483">
    <property type="component" value="Unassembled WGS sequence"/>
</dbReference>
<gene>
    <name evidence="4" type="ORF">CHS0354_008132</name>
</gene>
<dbReference type="PROSITE" id="PS51406">
    <property type="entry name" value="FIBRINOGEN_C_2"/>
    <property type="match status" value="1"/>
</dbReference>
<dbReference type="InterPro" id="IPR002181">
    <property type="entry name" value="Fibrinogen_a/b/g_C_dom"/>
</dbReference>
<dbReference type="InterPro" id="IPR050373">
    <property type="entry name" value="Fibrinogen_C-term_domain"/>
</dbReference>
<dbReference type="GO" id="GO:0005615">
    <property type="term" value="C:extracellular space"/>
    <property type="evidence" value="ECO:0007669"/>
    <property type="project" value="TreeGrafter"/>
</dbReference>
<keyword evidence="2" id="KW-0732">Signal</keyword>
<feature type="domain" description="Fibrinogen C-terminal" evidence="3">
    <location>
        <begin position="586"/>
        <end position="796"/>
    </location>
</feature>
<reference evidence="4" key="2">
    <citation type="journal article" date="2021" name="Genome Biol. Evol.">
        <title>Developing a high-quality reference genome for a parasitic bivalve with doubly uniparental inheritance (Bivalvia: Unionida).</title>
        <authorList>
            <person name="Smith C.H."/>
        </authorList>
    </citation>
    <scope>NUCLEOTIDE SEQUENCE</scope>
    <source>
        <strain evidence="4">CHS0354</strain>
        <tissue evidence="4">Mantle</tissue>
    </source>
</reference>
<dbReference type="AlphaFoldDB" id="A0AAE0W5C0"/>
<dbReference type="EMBL" id="JAEAOA010000546">
    <property type="protein sequence ID" value="KAK3601022.1"/>
    <property type="molecule type" value="Genomic_DNA"/>
</dbReference>
<reference evidence="4" key="1">
    <citation type="journal article" date="2021" name="Genome Biol. Evol.">
        <title>A High-Quality Reference Genome for a Parasitic Bivalve with Doubly Uniparental Inheritance (Bivalvia: Unionida).</title>
        <authorList>
            <person name="Smith C.H."/>
        </authorList>
    </citation>
    <scope>NUCLEOTIDE SEQUENCE</scope>
    <source>
        <tissue evidence="4">Mantle</tissue>
    </source>
</reference>
<evidence type="ECO:0000256" key="2">
    <source>
        <dbReference type="SAM" id="SignalP"/>
    </source>
</evidence>
<dbReference type="Pfam" id="PF00147">
    <property type="entry name" value="Fibrinogen_C"/>
    <property type="match status" value="1"/>
</dbReference>
<dbReference type="SUPFAM" id="SSF56496">
    <property type="entry name" value="Fibrinogen C-terminal domain-like"/>
    <property type="match status" value="1"/>
</dbReference>
<dbReference type="Gene3D" id="3.90.215.10">
    <property type="entry name" value="Gamma Fibrinogen, chain A, domain 1"/>
    <property type="match status" value="1"/>
</dbReference>
<organism evidence="4 5">
    <name type="scientific">Potamilus streckersoni</name>
    <dbReference type="NCBI Taxonomy" id="2493646"/>
    <lineage>
        <taxon>Eukaryota</taxon>
        <taxon>Metazoa</taxon>
        <taxon>Spiralia</taxon>
        <taxon>Lophotrochozoa</taxon>
        <taxon>Mollusca</taxon>
        <taxon>Bivalvia</taxon>
        <taxon>Autobranchia</taxon>
        <taxon>Heteroconchia</taxon>
        <taxon>Palaeoheterodonta</taxon>
        <taxon>Unionida</taxon>
        <taxon>Unionoidea</taxon>
        <taxon>Unionidae</taxon>
        <taxon>Ambleminae</taxon>
        <taxon>Lampsilini</taxon>
        <taxon>Potamilus</taxon>
    </lineage>
</organism>
<dbReference type="CDD" id="cd00087">
    <property type="entry name" value="FReD"/>
    <property type="match status" value="1"/>
</dbReference>
<reference evidence="4" key="3">
    <citation type="submission" date="2023-05" db="EMBL/GenBank/DDBJ databases">
        <authorList>
            <person name="Smith C.H."/>
        </authorList>
    </citation>
    <scope>NUCLEOTIDE SEQUENCE</scope>
    <source>
        <strain evidence="4">CHS0354</strain>
        <tissue evidence="4">Mantle</tissue>
    </source>
</reference>
<dbReference type="PANTHER" id="PTHR19143:SF444">
    <property type="entry name" value="PROTEIN SCABROUS"/>
    <property type="match status" value="1"/>
</dbReference>
<keyword evidence="5" id="KW-1185">Reference proteome</keyword>
<name>A0AAE0W5C0_9BIVA</name>
<protein>
    <recommendedName>
        <fullName evidence="3">Fibrinogen C-terminal domain-containing protein</fullName>
    </recommendedName>
</protein>
<feature type="chain" id="PRO_5042056913" description="Fibrinogen C-terminal domain-containing protein" evidence="2">
    <location>
        <begin position="19"/>
        <end position="797"/>
    </location>
</feature>
<proteinExistence type="predicted"/>
<evidence type="ECO:0000313" key="5">
    <source>
        <dbReference type="Proteomes" id="UP001195483"/>
    </source>
</evidence>
<comment type="caution">
    <text evidence="4">The sequence shown here is derived from an EMBL/GenBank/DDBJ whole genome shotgun (WGS) entry which is preliminary data.</text>
</comment>